<feature type="active site" description="Proton donor" evidence="10">
    <location>
        <position position="223"/>
    </location>
</feature>
<dbReference type="GO" id="GO:0009088">
    <property type="term" value="P:threonine biosynthetic process"/>
    <property type="evidence" value="ECO:0007669"/>
    <property type="project" value="UniProtKB-UniPathway"/>
</dbReference>
<keyword evidence="12" id="KW-0028">Amino-acid biosynthesis</keyword>
<comment type="catalytic activity">
    <reaction evidence="9">
        <text>L-homoserine + NADP(+) = L-aspartate 4-semialdehyde + NADPH + H(+)</text>
        <dbReference type="Rhea" id="RHEA:15761"/>
        <dbReference type="ChEBI" id="CHEBI:15378"/>
        <dbReference type="ChEBI" id="CHEBI:57476"/>
        <dbReference type="ChEBI" id="CHEBI:57783"/>
        <dbReference type="ChEBI" id="CHEBI:58349"/>
        <dbReference type="ChEBI" id="CHEBI:537519"/>
        <dbReference type="EC" id="1.1.1.3"/>
    </reaction>
    <physiologicalReaction direction="right-to-left" evidence="9">
        <dbReference type="Rhea" id="RHEA:15763"/>
    </physiologicalReaction>
</comment>
<evidence type="ECO:0000256" key="3">
    <source>
        <dbReference type="ARBA" id="ARBA00006753"/>
    </source>
</evidence>
<dbReference type="InterPro" id="IPR001342">
    <property type="entry name" value="HDH_cat"/>
</dbReference>
<dbReference type="GO" id="GO:0004412">
    <property type="term" value="F:homoserine dehydrogenase activity"/>
    <property type="evidence" value="ECO:0007669"/>
    <property type="project" value="UniProtKB-EC"/>
</dbReference>
<dbReference type="InterPro" id="IPR036291">
    <property type="entry name" value="NAD(P)-bd_dom_sf"/>
</dbReference>
<dbReference type="EC" id="1.1.1.3" evidence="4 12"/>
<evidence type="ECO:0000256" key="4">
    <source>
        <dbReference type="ARBA" id="ARBA00013213"/>
    </source>
</evidence>
<dbReference type="InterPro" id="IPR022697">
    <property type="entry name" value="HDH_short"/>
</dbReference>
<feature type="domain" description="Homoserine dehydrogenase catalytic" evidence="14">
    <location>
        <begin position="163"/>
        <end position="333"/>
    </location>
</feature>
<dbReference type="FunFam" id="3.30.360.10:FF:000005">
    <property type="entry name" value="Homoserine dehydrogenase"/>
    <property type="match status" value="1"/>
</dbReference>
<sequence length="344" mass="37400">MRLALIGVGNVGKAFIKLLAMKKNFLLLNNIELELCLVANSKGAVYSQFGIDCNNLIGELENGQLLENNIEFKKDVDVIDLIKACGIETVILATPTNKNNGEPGITYIKKFLSYGINVVTADKGPVLIDYHGLAEIAKRNKARLGIGCTTGGALPSINGGIIELAGSDVYKIEGVLNGTTNFILKEMEDKIVSYEEALKTAQLLGIAESNPTLDVEGFDTATKILILSNVIMKSNKKIEDISIQGITDITVEKIQKAKEEGKRYKLIGTAEKTGDDVNISVKLEKINFLSDFYNVEGKNKAVKYYSDTLGELTIVGGASGTIPAAASLLRDIINIYRNNNNEWY</sequence>
<evidence type="ECO:0000256" key="9">
    <source>
        <dbReference type="ARBA" id="ARBA00048841"/>
    </source>
</evidence>
<keyword evidence="7 12" id="KW-0560">Oxidoreductase</keyword>
<dbReference type="InterPro" id="IPR019811">
    <property type="entry name" value="HDH_CS"/>
</dbReference>
<dbReference type="PROSITE" id="PS01042">
    <property type="entry name" value="HOMOSER_DHGENASE"/>
    <property type="match status" value="1"/>
</dbReference>
<dbReference type="GO" id="GO:0009086">
    <property type="term" value="P:methionine biosynthetic process"/>
    <property type="evidence" value="ECO:0007669"/>
    <property type="project" value="UniProtKB-KW"/>
</dbReference>
<evidence type="ECO:0000256" key="10">
    <source>
        <dbReference type="PIRSR" id="PIRSR036497-1"/>
    </source>
</evidence>
<feature type="binding site" evidence="11">
    <location>
        <position position="123"/>
    </location>
    <ligand>
        <name>NADPH</name>
        <dbReference type="ChEBI" id="CHEBI:57783"/>
    </ligand>
</feature>
<dbReference type="Proteomes" id="UP000019681">
    <property type="component" value="Unassembled WGS sequence"/>
</dbReference>
<comment type="caution">
    <text evidence="15">The sequence shown here is derived from an EMBL/GenBank/DDBJ whole genome shotgun (WGS) entry which is preliminary data.</text>
</comment>
<dbReference type="UniPathway" id="UPA00050">
    <property type="reaction ID" value="UER00063"/>
</dbReference>
<gene>
    <name evidence="15" type="ORF">Q428_07385</name>
</gene>
<protein>
    <recommendedName>
        <fullName evidence="5 12">Homoserine dehydrogenase</fullName>
        <ecNumber evidence="4 12">1.1.1.3</ecNumber>
    </recommendedName>
</protein>
<evidence type="ECO:0000313" key="15">
    <source>
        <dbReference type="EMBL" id="EYE88572.1"/>
    </source>
</evidence>
<dbReference type="Pfam" id="PF00742">
    <property type="entry name" value="Homoserine_dh"/>
    <property type="match status" value="1"/>
</dbReference>
<dbReference type="AlphaFoldDB" id="A0A017RV95"/>
<evidence type="ECO:0000256" key="6">
    <source>
        <dbReference type="ARBA" id="ARBA00022697"/>
    </source>
</evidence>
<evidence type="ECO:0000256" key="1">
    <source>
        <dbReference type="ARBA" id="ARBA00005056"/>
    </source>
</evidence>
<dbReference type="PANTHER" id="PTHR43331:SF1">
    <property type="entry name" value="HOMOSERINE DEHYDROGENASE"/>
    <property type="match status" value="1"/>
</dbReference>
<evidence type="ECO:0000256" key="11">
    <source>
        <dbReference type="PIRSR" id="PIRSR036497-2"/>
    </source>
</evidence>
<feature type="binding site" evidence="11">
    <location>
        <position position="208"/>
    </location>
    <ligand>
        <name>L-homoserine</name>
        <dbReference type="ChEBI" id="CHEBI:57476"/>
    </ligand>
</feature>
<dbReference type="RefSeq" id="WP_035379514.1">
    <property type="nucleotide sequence ID" value="NZ_AZQP01000018.1"/>
</dbReference>
<evidence type="ECO:0000256" key="12">
    <source>
        <dbReference type="RuleBase" id="RU000579"/>
    </source>
</evidence>
<comment type="pathway">
    <text evidence="2 12">Amino-acid biosynthesis; L-methionine biosynthesis via de novo pathway; L-homoserine from L-aspartate: step 3/3.</text>
</comment>
<evidence type="ECO:0000259" key="14">
    <source>
        <dbReference type="Pfam" id="PF00742"/>
    </source>
</evidence>
<keyword evidence="11 12" id="KW-0521">NADP</keyword>
<evidence type="ECO:0000256" key="7">
    <source>
        <dbReference type="ARBA" id="ARBA00023002"/>
    </source>
</evidence>
<name>A0A017RV95_9CLOT</name>
<keyword evidence="6 12" id="KW-0791">Threonine biosynthesis</keyword>
<comment type="pathway">
    <text evidence="1 12">Amino-acid biosynthesis; L-threonine biosynthesis; L-threonine from L-aspartate: step 3/5.</text>
</comment>
<evidence type="ECO:0000256" key="8">
    <source>
        <dbReference type="ARBA" id="ARBA00023053"/>
    </source>
</evidence>
<dbReference type="SUPFAM" id="SSF55347">
    <property type="entry name" value="Glyceraldehyde-3-phosphate dehydrogenase-like, C-terminal domain"/>
    <property type="match status" value="1"/>
</dbReference>
<keyword evidence="8" id="KW-0915">Sodium</keyword>
<dbReference type="Gene3D" id="3.40.50.720">
    <property type="entry name" value="NAD(P)-binding Rossmann-like Domain"/>
    <property type="match status" value="1"/>
</dbReference>
<dbReference type="PIRSF" id="PIRSF036497">
    <property type="entry name" value="HDH_short"/>
    <property type="match status" value="1"/>
</dbReference>
<keyword evidence="12" id="KW-0486">Methionine biosynthesis</keyword>
<keyword evidence="16" id="KW-1185">Reference proteome</keyword>
<dbReference type="STRING" id="1403537.Q428_07385"/>
<evidence type="ECO:0000256" key="13">
    <source>
        <dbReference type="RuleBase" id="RU004171"/>
    </source>
</evidence>
<accession>A0A017RV95</accession>
<dbReference type="UniPathway" id="UPA00051">
    <property type="reaction ID" value="UER00465"/>
</dbReference>
<dbReference type="EMBL" id="AZQP01000018">
    <property type="protein sequence ID" value="EYE88572.1"/>
    <property type="molecule type" value="Genomic_DNA"/>
</dbReference>
<organism evidence="15 16">
    <name type="scientific">Fervidicella metallireducens AeB</name>
    <dbReference type="NCBI Taxonomy" id="1403537"/>
    <lineage>
        <taxon>Bacteria</taxon>
        <taxon>Bacillati</taxon>
        <taxon>Bacillota</taxon>
        <taxon>Clostridia</taxon>
        <taxon>Eubacteriales</taxon>
        <taxon>Clostridiaceae</taxon>
        <taxon>Fervidicella</taxon>
    </lineage>
</organism>
<evidence type="ECO:0000256" key="5">
    <source>
        <dbReference type="ARBA" id="ARBA00013376"/>
    </source>
</evidence>
<reference evidence="15 16" key="1">
    <citation type="journal article" date="2014" name="Genome Announc.">
        <title>Draft Genome Sequence of Fervidicella metallireducens Strain AeBT, an Iron-Reducing Thermoanaerobe from the Great Artesian Basin.</title>
        <authorList>
            <person name="Patel B.K."/>
        </authorList>
    </citation>
    <scope>NUCLEOTIDE SEQUENCE [LARGE SCALE GENOMIC DNA]</scope>
    <source>
        <strain evidence="15 16">AeB</strain>
    </source>
</reference>
<dbReference type="Gene3D" id="3.30.360.10">
    <property type="entry name" value="Dihydrodipicolinate Reductase, domain 2"/>
    <property type="match status" value="1"/>
</dbReference>
<feature type="binding site" evidence="11">
    <location>
        <begin position="7"/>
        <end position="12"/>
    </location>
    <ligand>
        <name>NADP(+)</name>
        <dbReference type="ChEBI" id="CHEBI:58349"/>
    </ligand>
</feature>
<dbReference type="SUPFAM" id="SSF51735">
    <property type="entry name" value="NAD(P)-binding Rossmann-fold domains"/>
    <property type="match status" value="1"/>
</dbReference>
<proteinExistence type="inferred from homology"/>
<evidence type="ECO:0000313" key="16">
    <source>
        <dbReference type="Proteomes" id="UP000019681"/>
    </source>
</evidence>
<dbReference type="PANTHER" id="PTHR43331">
    <property type="entry name" value="HOMOSERINE DEHYDROGENASE"/>
    <property type="match status" value="1"/>
</dbReference>
<evidence type="ECO:0000256" key="2">
    <source>
        <dbReference type="ARBA" id="ARBA00005062"/>
    </source>
</evidence>
<dbReference type="OrthoDB" id="9808167at2"/>
<comment type="similarity">
    <text evidence="3 13">Belongs to the homoserine dehydrogenase family.</text>
</comment>